<keyword evidence="1" id="KW-0472">Membrane</keyword>
<accession>R3TZ72</accession>
<feature type="transmembrane region" description="Helical" evidence="1">
    <location>
        <begin position="57"/>
        <end position="74"/>
    </location>
</feature>
<dbReference type="STRING" id="317735.RU98_GL000660"/>
<dbReference type="AlphaFoldDB" id="R3TZ72"/>
<dbReference type="Proteomes" id="UP000013840">
    <property type="component" value="Unassembled WGS sequence"/>
</dbReference>
<evidence type="ECO:0000313" key="3">
    <source>
        <dbReference type="Proteomes" id="UP000013840"/>
    </source>
</evidence>
<feature type="transmembrane region" description="Helical" evidence="1">
    <location>
        <begin position="33"/>
        <end position="51"/>
    </location>
</feature>
<evidence type="ECO:0000313" key="2">
    <source>
        <dbReference type="EMBL" id="EOL46463.1"/>
    </source>
</evidence>
<dbReference type="eggNOG" id="ENOG5032KX3">
    <property type="taxonomic scope" value="Bacteria"/>
</dbReference>
<comment type="caution">
    <text evidence="2">The sequence shown here is derived from an EMBL/GenBank/DDBJ whole genome shotgun (WGS) entry which is preliminary data.</text>
</comment>
<evidence type="ECO:0000256" key="1">
    <source>
        <dbReference type="SAM" id="Phobius"/>
    </source>
</evidence>
<protein>
    <submittedName>
        <fullName evidence="2">Uncharacterized protein</fullName>
    </submittedName>
</protein>
<feature type="transmembrane region" description="Helical" evidence="1">
    <location>
        <begin position="6"/>
        <end position="24"/>
    </location>
</feature>
<keyword evidence="1" id="KW-1133">Transmembrane helix</keyword>
<sequence>MTKILFMAVSILFIIGGLMLTHYLKKKNLLPNRWLIGCSVFLIALIPTLMFPTMSEIIKQVIYGVSGLLAVVFFESNRLQVEKNRTTQNR</sequence>
<dbReference type="RefSeq" id="WP_010771567.1">
    <property type="nucleotide sequence ID" value="NZ_KB946333.1"/>
</dbReference>
<proteinExistence type="predicted"/>
<reference evidence="2 3" key="1">
    <citation type="submission" date="2013-02" db="EMBL/GenBank/DDBJ databases">
        <title>The Genome Sequence of Enterococcus caccae BAA-1240.</title>
        <authorList>
            <consortium name="The Broad Institute Genome Sequencing Platform"/>
            <consortium name="The Broad Institute Genome Sequencing Center for Infectious Disease"/>
            <person name="Earl A.M."/>
            <person name="Gilmore M.S."/>
            <person name="Lebreton F."/>
            <person name="Walker B."/>
            <person name="Young S.K."/>
            <person name="Zeng Q."/>
            <person name="Gargeya S."/>
            <person name="Fitzgerald M."/>
            <person name="Haas B."/>
            <person name="Abouelleil A."/>
            <person name="Alvarado L."/>
            <person name="Arachchi H.M."/>
            <person name="Berlin A.M."/>
            <person name="Chapman S.B."/>
            <person name="Dewar J."/>
            <person name="Goldberg J."/>
            <person name="Griggs A."/>
            <person name="Gujja S."/>
            <person name="Hansen M."/>
            <person name="Howarth C."/>
            <person name="Imamovic A."/>
            <person name="Larimer J."/>
            <person name="McCowan C."/>
            <person name="Murphy C."/>
            <person name="Neiman D."/>
            <person name="Pearson M."/>
            <person name="Priest M."/>
            <person name="Roberts A."/>
            <person name="Saif S."/>
            <person name="Shea T."/>
            <person name="Sisk P."/>
            <person name="Sykes S."/>
            <person name="Wortman J."/>
            <person name="Nusbaum C."/>
            <person name="Birren B."/>
        </authorList>
    </citation>
    <scope>NUCLEOTIDE SEQUENCE [LARGE SCALE GENOMIC DNA]</scope>
    <source>
        <strain evidence="2 3">ATCC BAA-1240</strain>
    </source>
</reference>
<keyword evidence="1" id="KW-0812">Transmembrane</keyword>
<dbReference type="OrthoDB" id="2156743at2"/>
<organism evidence="2 3">
    <name type="scientific">Enterococcus caccae ATCC BAA-1240</name>
    <dbReference type="NCBI Taxonomy" id="1158612"/>
    <lineage>
        <taxon>Bacteria</taxon>
        <taxon>Bacillati</taxon>
        <taxon>Bacillota</taxon>
        <taxon>Bacilli</taxon>
        <taxon>Lactobacillales</taxon>
        <taxon>Enterococcaceae</taxon>
        <taxon>Enterococcus</taxon>
    </lineage>
</organism>
<keyword evidence="3" id="KW-1185">Reference proteome</keyword>
<name>R3TZ72_9ENTE</name>
<dbReference type="PATRIC" id="fig|1158612.3.peg.1419"/>
<dbReference type="EMBL" id="AJAU01000016">
    <property type="protein sequence ID" value="EOL46463.1"/>
    <property type="molecule type" value="Genomic_DNA"/>
</dbReference>
<gene>
    <name evidence="2" type="ORF">UC7_01430</name>
</gene>